<evidence type="ECO:0000313" key="2">
    <source>
        <dbReference type="Proteomes" id="UP000829829"/>
    </source>
</evidence>
<dbReference type="AlphaFoldDB" id="A0AAE9GDF8"/>
<accession>A0AAE9GDF8</accession>
<gene>
    <name evidence="1" type="ORF">MAL03_00410</name>
</gene>
<sequence>MLPAVATLGCEPVHYEICELRRRPGKLSERLLWVGVQGVVAPEFIIRPGFLMSNSR</sequence>
<protein>
    <submittedName>
        <fullName evidence="1">Uncharacterized protein</fullName>
    </submittedName>
</protein>
<dbReference type="RefSeq" id="WP_243807310.1">
    <property type="nucleotide sequence ID" value="NZ_CP091953.1"/>
</dbReference>
<evidence type="ECO:0000313" key="1">
    <source>
        <dbReference type="EMBL" id="UOG56735.1"/>
    </source>
</evidence>
<organism evidence="1 2">
    <name type="scientific">Leptospira noguchii</name>
    <dbReference type="NCBI Taxonomy" id="28182"/>
    <lineage>
        <taxon>Bacteria</taxon>
        <taxon>Pseudomonadati</taxon>
        <taxon>Spirochaetota</taxon>
        <taxon>Spirochaetia</taxon>
        <taxon>Leptospirales</taxon>
        <taxon>Leptospiraceae</taxon>
        <taxon>Leptospira</taxon>
    </lineage>
</organism>
<proteinExistence type="predicted"/>
<dbReference type="EMBL" id="CP091957">
    <property type="protein sequence ID" value="UOG56735.1"/>
    <property type="molecule type" value="Genomic_DNA"/>
</dbReference>
<reference evidence="1" key="1">
    <citation type="submission" date="2022-02" db="EMBL/GenBank/DDBJ databases">
        <title>The genetically variable rfb locus in Leptospira is a mobile cassette and a molecular signature of serovar identity.</title>
        <authorList>
            <person name="Nieves C."/>
            <person name="Vincent A.T."/>
            <person name="Zarantonelli L."/>
            <person name="Picardeau M."/>
            <person name="Veyrier F.J."/>
            <person name="Buschiazzo A."/>
        </authorList>
    </citation>
    <scope>NUCLEOTIDE SEQUENCE</scope>
    <source>
        <strain evidence="1">IP1512017</strain>
    </source>
</reference>
<dbReference type="Proteomes" id="UP000829829">
    <property type="component" value="Chromosome 1"/>
</dbReference>
<name>A0AAE9GDF8_9LEPT</name>